<dbReference type="PROSITE" id="PS51669">
    <property type="entry name" value="4FE4S_MOW_BIS_MGD"/>
    <property type="match status" value="1"/>
</dbReference>
<evidence type="ECO:0000313" key="7">
    <source>
        <dbReference type="Proteomes" id="UP001487305"/>
    </source>
</evidence>
<dbReference type="Pfam" id="PF01568">
    <property type="entry name" value="Molydop_binding"/>
    <property type="match status" value="1"/>
</dbReference>
<evidence type="ECO:0000256" key="2">
    <source>
        <dbReference type="ARBA" id="ARBA00022723"/>
    </source>
</evidence>
<dbReference type="CDD" id="cd02781">
    <property type="entry name" value="MopB_CT_Acetylene-hydratase"/>
    <property type="match status" value="1"/>
</dbReference>
<dbReference type="InterPro" id="IPR050612">
    <property type="entry name" value="Prok_Mopterin_Oxidored"/>
</dbReference>
<keyword evidence="3" id="KW-0408">Iron</keyword>
<dbReference type="InterPro" id="IPR037949">
    <property type="entry name" value="MopB_CT_Acetylene-hydratase"/>
</dbReference>
<dbReference type="PANTHER" id="PTHR43742:SF6">
    <property type="entry name" value="OXIDOREDUCTASE YYAE-RELATED"/>
    <property type="match status" value="1"/>
</dbReference>
<accession>A0ABV1J992</accession>
<dbReference type="RefSeq" id="WP_102375433.1">
    <property type="nucleotide sequence ID" value="NZ_JBBNOP010000001.1"/>
</dbReference>
<comment type="caution">
    <text evidence="6">The sequence shown here is derived from an EMBL/GenBank/DDBJ whole genome shotgun (WGS) entry which is preliminary data.</text>
</comment>
<keyword evidence="7" id="KW-1185">Reference proteome</keyword>
<dbReference type="SUPFAM" id="SSF53706">
    <property type="entry name" value="Formate dehydrogenase/DMSO reductase, domains 1-3"/>
    <property type="match status" value="1"/>
</dbReference>
<keyword evidence="4" id="KW-0411">Iron-sulfur</keyword>
<dbReference type="PANTHER" id="PTHR43742">
    <property type="entry name" value="TRIMETHYLAMINE-N-OXIDE REDUCTASE"/>
    <property type="match status" value="1"/>
</dbReference>
<keyword evidence="2" id="KW-0479">Metal-binding</keyword>
<dbReference type="Pfam" id="PF00384">
    <property type="entry name" value="Molybdopterin"/>
    <property type="match status" value="1"/>
</dbReference>
<dbReference type="SUPFAM" id="SSF50692">
    <property type="entry name" value="ADC-like"/>
    <property type="match status" value="1"/>
</dbReference>
<proteinExistence type="inferred from homology"/>
<evidence type="ECO:0000256" key="3">
    <source>
        <dbReference type="ARBA" id="ARBA00023004"/>
    </source>
</evidence>
<evidence type="ECO:0000259" key="5">
    <source>
        <dbReference type="PROSITE" id="PS51669"/>
    </source>
</evidence>
<name>A0ABV1J992_9ACTN</name>
<dbReference type="Proteomes" id="UP001487305">
    <property type="component" value="Unassembled WGS sequence"/>
</dbReference>
<sequence length="771" mass="87172">MSNWKWQEGDYTVVRTCAWSPPGEHPVGWGLRLFYKDDVLHHVEGDPTNPITQGRVSIKFLELPAYNNSSERIIYPMKRDPKNRGDNSKWERITWDEAYDMIEKETRRIQKEYGPESIMTFIGTGRDLWHTVPKITFSAFESPNFNYPHNGWSCYGPRSSICVYVLGAGYPELDYATEFPELRYDDPNYVLPKCALIIGKDPLVSNPDGLFGHALVDMMKRGTELIVVDPRATWLATRAKYFLQLRPGTDAALYLAMCHVIISEDLYDHEFCDNWVYGFKEFAERCAEYPPSLASSITGVPEDLIVDAARYWATEKPGSMTWGLAVDEKVNGIQTAHLVLLMCAITGNLDVPGGVLLGGSDREAPTSWWGWEELDDDIKAKRLGAAEYPCVSTACSTTQCDIAMDAIRTDKPYPIKMTFTMSSNPIACPSADPRMVDEAMHRPDFNVFADLTMTPSCASYGDLFLPVASTGEKDGLVATHYGALTLFVAACVKGNQVGECKSDDEIMLDLGWRLNPSKFPWKDLYEFLTWELNGYGVEGTWEDLRDSELGFVTPPYEFEKYAYGLQTWNGEPGFGTQSGMVEAYCQRFADWGDDPMPYYEEPPYSPVSTPDLAERYPFVLTTGARSWSYFHSEQRHIKRLRNLDPWPTVEMNPADLERLGLADGDWVYLENMFGKCRQRVRATPIVKEGTLMAKHAWWYPEKGPDDKGFGPYGVFDANINQLVPHGLYGKMGFGSPFKCMICGVTKAEGGPDFEEGWPVNAWDKKPAYLER</sequence>
<gene>
    <name evidence="6" type="ORF">AAA083_01505</name>
</gene>
<organism evidence="6 7">
    <name type="scientific">Raoultibacter massiliensis</name>
    <dbReference type="NCBI Taxonomy" id="1852371"/>
    <lineage>
        <taxon>Bacteria</taxon>
        <taxon>Bacillati</taxon>
        <taxon>Actinomycetota</taxon>
        <taxon>Coriobacteriia</taxon>
        <taxon>Eggerthellales</taxon>
        <taxon>Eggerthellaceae</taxon>
        <taxon>Raoultibacter</taxon>
    </lineage>
</organism>
<reference evidence="6 7" key="1">
    <citation type="submission" date="2024-04" db="EMBL/GenBank/DDBJ databases">
        <title>Human intestinal bacterial collection.</title>
        <authorList>
            <person name="Pauvert C."/>
            <person name="Hitch T.C.A."/>
            <person name="Clavel T."/>
        </authorList>
    </citation>
    <scope>NUCLEOTIDE SEQUENCE [LARGE SCALE GENOMIC DNA]</scope>
    <source>
        <strain evidence="6 7">CLA-KB-H42</strain>
    </source>
</reference>
<dbReference type="Gene3D" id="3.40.228.10">
    <property type="entry name" value="Dimethylsulfoxide Reductase, domain 2"/>
    <property type="match status" value="1"/>
</dbReference>
<dbReference type="InterPro" id="IPR006656">
    <property type="entry name" value="Mopterin_OxRdtase"/>
</dbReference>
<dbReference type="InterPro" id="IPR009010">
    <property type="entry name" value="Asp_de-COase-like_dom_sf"/>
</dbReference>
<evidence type="ECO:0000313" key="6">
    <source>
        <dbReference type="EMBL" id="MEQ3361645.1"/>
    </source>
</evidence>
<dbReference type="InterPro" id="IPR006657">
    <property type="entry name" value="MoPterin_dinucl-bd_dom"/>
</dbReference>
<dbReference type="InterPro" id="IPR006963">
    <property type="entry name" value="Mopterin_OxRdtase_4Fe-4S_dom"/>
</dbReference>
<protein>
    <submittedName>
        <fullName evidence="6">Molybdopterin-dependent oxidoreductase</fullName>
    </submittedName>
</protein>
<evidence type="ECO:0000256" key="1">
    <source>
        <dbReference type="ARBA" id="ARBA00010312"/>
    </source>
</evidence>
<dbReference type="Gene3D" id="3.40.50.740">
    <property type="match status" value="1"/>
</dbReference>
<dbReference type="Gene3D" id="2.40.40.20">
    <property type="match status" value="1"/>
</dbReference>
<feature type="domain" description="4Fe-4S Mo/W bis-MGD-type" evidence="5">
    <location>
        <begin position="10"/>
        <end position="71"/>
    </location>
</feature>
<comment type="similarity">
    <text evidence="1">Belongs to the prokaryotic molybdopterin-containing oxidoreductase family.</text>
</comment>
<dbReference type="EMBL" id="JBBNOP010000001">
    <property type="protein sequence ID" value="MEQ3361645.1"/>
    <property type="molecule type" value="Genomic_DNA"/>
</dbReference>
<evidence type="ECO:0000256" key="4">
    <source>
        <dbReference type="ARBA" id="ARBA00023014"/>
    </source>
</evidence>